<sequence>MENFCVRERPLTPRAPNVPGRAPRRRRGSVLVSTVLAAALAGCSSETANTVKTFGHALFGTGSTSPYLTGFIGNVVADEPQAALVARDVLARGGNAADAAAALGMALAVTLPSRAALGAGGACLAYRPGDGGGGHAFLFTPVAGTTAPGSSAPVDRPAAVPMLARGLYLMQVRYGSVDFSETITPALELARGGISVSHALAGDLAAVQGPLLADPGARAIFGRDDGKALVEGDTLLQPHLAGVLEQMRSMGVGDLYNGALAQSFVAGSQAAGGGLQTGDLRRAIPAETIPLTVRADRMTVAFLPPPADGGLGSAVAFRALSAGGAAGSAGQSAVAAWRAHDGGTQDAAALVARAQAVVDSGAVPQGGALPHLPASTSFAVIDRHGGAVACSLTMDNLFGTGRVAGATGIVIGASPQRLPRPLLTAAIASKGATLRAVVTGSGQNDAADAVAAEMRQVLAGAKPGARPVTANGRINAIACSGGVPGGEGSCAGGTDARSAGLAVGSD</sequence>
<proteinExistence type="inferred from homology"/>
<reference evidence="3 4" key="1">
    <citation type="submission" date="2024-04" db="EMBL/GenBank/DDBJ databases">
        <title>Complete genome sequence of Nguyenibacter vanlangesis HBCM-1154, a strain capable of nitrogen fixation, IAA production, and phosphorus solubilization isolated from sugarcane soil.</title>
        <authorList>
            <person name="MY HANH P."/>
        </authorList>
    </citation>
    <scope>NUCLEOTIDE SEQUENCE [LARGE SCALE GENOMIC DNA]</scope>
    <source>
        <strain evidence="3 4">HBCM 1154</strain>
    </source>
</reference>
<keyword evidence="4" id="KW-1185">Reference proteome</keyword>
<dbReference type="EC" id="2.3.2.2" evidence="3"/>
<dbReference type="EMBL" id="CP152276">
    <property type="protein sequence ID" value="XAE44979.1"/>
    <property type="molecule type" value="Genomic_DNA"/>
</dbReference>
<dbReference type="InterPro" id="IPR051792">
    <property type="entry name" value="GGT_bact"/>
</dbReference>
<dbReference type="Proteomes" id="UP001449795">
    <property type="component" value="Chromosome"/>
</dbReference>
<evidence type="ECO:0000256" key="2">
    <source>
        <dbReference type="SAM" id="MobiDB-lite"/>
    </source>
</evidence>
<feature type="compositionally biased region" description="Basic and acidic residues" evidence="2">
    <location>
        <begin position="1"/>
        <end position="11"/>
    </location>
</feature>
<keyword evidence="3" id="KW-0012">Acyltransferase</keyword>
<protein>
    <submittedName>
        <fullName evidence="3">Gamma-glutamyltransferase</fullName>
        <ecNumber evidence="3">2.3.2.2</ecNumber>
    </submittedName>
</protein>
<evidence type="ECO:0000313" key="4">
    <source>
        <dbReference type="Proteomes" id="UP001449795"/>
    </source>
</evidence>
<dbReference type="InterPro" id="IPR029055">
    <property type="entry name" value="Ntn_hydrolases_N"/>
</dbReference>
<dbReference type="SUPFAM" id="SSF56235">
    <property type="entry name" value="N-terminal nucleophile aminohydrolases (Ntn hydrolases)"/>
    <property type="match status" value="1"/>
</dbReference>
<dbReference type="GO" id="GO:0103068">
    <property type="term" value="F:leukotriene C4 gamma-glutamyl transferase activity"/>
    <property type="evidence" value="ECO:0007669"/>
    <property type="project" value="UniProtKB-EC"/>
</dbReference>
<comment type="similarity">
    <text evidence="1">Belongs to the gamma-glutamyltransferase family.</text>
</comment>
<evidence type="ECO:0000256" key="1">
    <source>
        <dbReference type="ARBA" id="ARBA00009381"/>
    </source>
</evidence>
<dbReference type="Pfam" id="PF01019">
    <property type="entry name" value="G_glu_transpept"/>
    <property type="match status" value="1"/>
</dbReference>
<dbReference type="PANTHER" id="PTHR43199">
    <property type="entry name" value="GLUTATHIONE HYDROLASE"/>
    <property type="match status" value="1"/>
</dbReference>
<dbReference type="PANTHER" id="PTHR43199:SF1">
    <property type="entry name" value="GLUTATHIONE HYDROLASE PROENZYME"/>
    <property type="match status" value="1"/>
</dbReference>
<keyword evidence="3" id="KW-0808">Transferase</keyword>
<accession>A0ABZ3DBP9</accession>
<name>A0ABZ3DBP9_9PROT</name>
<dbReference type="PRINTS" id="PR01210">
    <property type="entry name" value="GGTRANSPTASE"/>
</dbReference>
<evidence type="ECO:0000313" key="3">
    <source>
        <dbReference type="EMBL" id="XAE44979.1"/>
    </source>
</evidence>
<feature type="region of interest" description="Disordered" evidence="2">
    <location>
        <begin position="1"/>
        <end position="25"/>
    </location>
</feature>
<organism evidence="3 4">
    <name type="scientific">Nguyenibacter vanlangensis</name>
    <dbReference type="NCBI Taxonomy" id="1216886"/>
    <lineage>
        <taxon>Bacteria</taxon>
        <taxon>Pseudomonadati</taxon>
        <taxon>Pseudomonadota</taxon>
        <taxon>Alphaproteobacteria</taxon>
        <taxon>Acetobacterales</taxon>
        <taxon>Acetobacteraceae</taxon>
        <taxon>Nguyenibacter</taxon>
    </lineage>
</organism>
<gene>
    <name evidence="3" type="ORF">AAC691_04495</name>
</gene>